<evidence type="ECO:0000313" key="2">
    <source>
        <dbReference type="Proteomes" id="UP001141950"/>
    </source>
</evidence>
<dbReference type="RefSeq" id="WP_257447601.1">
    <property type="nucleotide sequence ID" value="NZ_JANIPJ010000011.1"/>
</dbReference>
<protein>
    <submittedName>
        <fullName evidence="1">Uncharacterized protein</fullName>
    </submittedName>
</protein>
<keyword evidence="2" id="KW-1185">Reference proteome</keyword>
<reference evidence="1" key="1">
    <citation type="submission" date="2022-08" db="EMBL/GenBank/DDBJ databases">
        <title>The genomic sequence of strain Paenibacillus sp. SCIV0701.</title>
        <authorList>
            <person name="Zhao H."/>
        </authorList>
    </citation>
    <scope>NUCLEOTIDE SEQUENCE</scope>
    <source>
        <strain evidence="1">SCIV0701</strain>
    </source>
</reference>
<dbReference type="Proteomes" id="UP001141950">
    <property type="component" value="Unassembled WGS sequence"/>
</dbReference>
<evidence type="ECO:0000313" key="1">
    <source>
        <dbReference type="EMBL" id="MCR2805334.1"/>
    </source>
</evidence>
<proteinExistence type="predicted"/>
<sequence length="65" mass="7584">MNKATEWAILKRQYLEEYAKYGGPSVKGYGKERPGTMVGYGRLPELSRKIDELERELKLGRYMEV</sequence>
<comment type="caution">
    <text evidence="1">The sequence shown here is derived from an EMBL/GenBank/DDBJ whole genome shotgun (WGS) entry which is preliminary data.</text>
</comment>
<dbReference type="EMBL" id="JANIPJ010000011">
    <property type="protein sequence ID" value="MCR2805334.1"/>
    <property type="molecule type" value="Genomic_DNA"/>
</dbReference>
<name>A0A9X2MSE5_9BACL</name>
<accession>A0A9X2MSE5</accession>
<organism evidence="1 2">
    <name type="scientific">Paenibacillus soyae</name>
    <dbReference type="NCBI Taxonomy" id="2969249"/>
    <lineage>
        <taxon>Bacteria</taxon>
        <taxon>Bacillati</taxon>
        <taxon>Bacillota</taxon>
        <taxon>Bacilli</taxon>
        <taxon>Bacillales</taxon>
        <taxon>Paenibacillaceae</taxon>
        <taxon>Paenibacillus</taxon>
    </lineage>
</organism>
<dbReference type="AlphaFoldDB" id="A0A9X2MSE5"/>
<gene>
    <name evidence="1" type="ORF">NQZ67_15715</name>
</gene>